<dbReference type="EMBL" id="CBXV010000008">
    <property type="protein sequence ID" value="CDM66740.1"/>
    <property type="molecule type" value="Genomic_DNA"/>
</dbReference>
<dbReference type="SUPFAM" id="SSF53300">
    <property type="entry name" value="vWA-like"/>
    <property type="match status" value="1"/>
</dbReference>
<dbReference type="InterPro" id="IPR036465">
    <property type="entry name" value="vWFA_dom_sf"/>
</dbReference>
<evidence type="ECO:0000256" key="1">
    <source>
        <dbReference type="SAM" id="SignalP"/>
    </source>
</evidence>
<dbReference type="STRING" id="454194.PYK22_02773"/>
<dbReference type="InterPro" id="IPR002035">
    <property type="entry name" value="VWF_A"/>
</dbReference>
<name>A0A0B6X366_9BACT</name>
<sequence precursor="true">MLRIRLHEIFRSIIALSLVMLASQSGRAQDEDVVRIGVNLVQLNVGVTDRRGHPVTDLSPEEFVVYEDGVPQRIVSFEPTTTPFSLVLLLDVSGSTLNFRTTLKQAALRFIDALAPDDRVAVVAFNDHTKLLTNFTSDRKKIAWAIERAEGHGETMLYRALGYALELLAKEGKRRKAIVVMTDGLDTELRNLDRTAVADAQSEEEALARVKPEANALLKGVLDAIDHQGVTIYPLALASGDPRRLPITTPQIMAIYSAARARLQLLADRSGGRLHQINRLEDLGRLYAEVAADLRTLYSIAYQPSGDRPRDGSWRSIRVEIKRPDLIARTKQGYYAR</sequence>
<keyword evidence="1" id="KW-0732">Signal</keyword>
<gene>
    <name evidence="3" type="ORF">PYK22_02773</name>
</gene>
<dbReference type="InterPro" id="IPR017802">
    <property type="entry name" value="VWFA-rel_acidobac-type"/>
</dbReference>
<evidence type="ECO:0000259" key="2">
    <source>
        <dbReference type="PROSITE" id="PS50234"/>
    </source>
</evidence>
<dbReference type="CDD" id="cd00198">
    <property type="entry name" value="vWFA"/>
    <property type="match status" value="1"/>
</dbReference>
<dbReference type="Proteomes" id="UP000031518">
    <property type="component" value="Unassembled WGS sequence"/>
</dbReference>
<feature type="domain" description="VWFA" evidence="2">
    <location>
        <begin position="85"/>
        <end position="290"/>
    </location>
</feature>
<dbReference type="AlphaFoldDB" id="A0A0B6X366"/>
<organism evidence="3 4">
    <name type="scientific">Pyrinomonas methylaliphatogenes</name>
    <dbReference type="NCBI Taxonomy" id="454194"/>
    <lineage>
        <taxon>Bacteria</taxon>
        <taxon>Pseudomonadati</taxon>
        <taxon>Acidobacteriota</taxon>
        <taxon>Blastocatellia</taxon>
        <taxon>Blastocatellales</taxon>
        <taxon>Pyrinomonadaceae</taxon>
        <taxon>Pyrinomonas</taxon>
    </lineage>
</organism>
<dbReference type="NCBIfam" id="TIGR03436">
    <property type="entry name" value="acidobact_VWFA"/>
    <property type="match status" value="1"/>
</dbReference>
<evidence type="ECO:0000313" key="3">
    <source>
        <dbReference type="EMBL" id="CDM66740.1"/>
    </source>
</evidence>
<feature type="chain" id="PRO_5002123139" evidence="1">
    <location>
        <begin position="29"/>
        <end position="337"/>
    </location>
</feature>
<dbReference type="InterPro" id="IPR051266">
    <property type="entry name" value="CLCR"/>
</dbReference>
<dbReference type="OrthoDB" id="571198at2"/>
<dbReference type="Gene3D" id="3.40.50.410">
    <property type="entry name" value="von Willebrand factor, type A domain"/>
    <property type="match status" value="1"/>
</dbReference>
<evidence type="ECO:0000313" key="4">
    <source>
        <dbReference type="Proteomes" id="UP000031518"/>
    </source>
</evidence>
<keyword evidence="4" id="KW-1185">Reference proteome</keyword>
<reference evidence="3 4" key="2">
    <citation type="submission" date="2015-01" db="EMBL/GenBank/DDBJ databases">
        <title>Complete genome sequence of Pyrinomonas methylaliphatogenes type strain K22T.</title>
        <authorList>
            <person name="Lee K.C.Y."/>
            <person name="Power J.F."/>
            <person name="Dunfield P.F."/>
            <person name="Morgan X.C."/>
            <person name="Huttenhower C."/>
            <person name="Stott M.B."/>
        </authorList>
    </citation>
    <scope>NUCLEOTIDE SEQUENCE [LARGE SCALE GENOMIC DNA]</scope>
    <source>
        <strain evidence="3 4">K22</strain>
    </source>
</reference>
<dbReference type="PROSITE" id="PS50234">
    <property type="entry name" value="VWFA"/>
    <property type="match status" value="1"/>
</dbReference>
<reference evidence="3 4" key="1">
    <citation type="submission" date="2013-12" db="EMBL/GenBank/DDBJ databases">
        <authorList>
            <person name="Stott M."/>
        </authorList>
    </citation>
    <scope>NUCLEOTIDE SEQUENCE [LARGE SCALE GENOMIC DNA]</scope>
    <source>
        <strain evidence="3 4">K22</strain>
    </source>
</reference>
<dbReference type="PANTHER" id="PTHR10579:SF43">
    <property type="entry name" value="ZINC FINGER (C3HC4-TYPE RING FINGER) FAMILY PROTEIN"/>
    <property type="match status" value="1"/>
</dbReference>
<dbReference type="SMART" id="SM00327">
    <property type="entry name" value="VWA"/>
    <property type="match status" value="1"/>
</dbReference>
<accession>A0A0B6X366</accession>
<dbReference type="RefSeq" id="WP_041978162.1">
    <property type="nucleotide sequence ID" value="NZ_CBXV010000008.1"/>
</dbReference>
<protein>
    <submittedName>
        <fullName evidence="3">Mg-chelatase subunit ChlD</fullName>
    </submittedName>
</protein>
<feature type="signal peptide" evidence="1">
    <location>
        <begin position="1"/>
        <end position="28"/>
    </location>
</feature>
<proteinExistence type="predicted"/>
<dbReference type="Pfam" id="PF13519">
    <property type="entry name" value="VWA_2"/>
    <property type="match status" value="1"/>
</dbReference>
<dbReference type="PANTHER" id="PTHR10579">
    <property type="entry name" value="CALCIUM-ACTIVATED CHLORIDE CHANNEL REGULATOR"/>
    <property type="match status" value="1"/>
</dbReference>